<dbReference type="SUPFAM" id="SSF46934">
    <property type="entry name" value="UBA-like"/>
    <property type="match status" value="1"/>
</dbReference>
<dbReference type="GO" id="GO:0043130">
    <property type="term" value="F:ubiquitin binding"/>
    <property type="evidence" value="ECO:0007669"/>
    <property type="project" value="InterPro"/>
</dbReference>
<evidence type="ECO:0000313" key="5">
    <source>
        <dbReference type="Proteomes" id="UP000799776"/>
    </source>
</evidence>
<evidence type="ECO:0000259" key="2">
    <source>
        <dbReference type="PROSITE" id="PS50828"/>
    </source>
</evidence>
<feature type="compositionally biased region" description="Polar residues" evidence="1">
    <location>
        <begin position="70"/>
        <end position="95"/>
    </location>
</feature>
<dbReference type="CDD" id="cd14279">
    <property type="entry name" value="CUE"/>
    <property type="match status" value="1"/>
</dbReference>
<evidence type="ECO:0000256" key="1">
    <source>
        <dbReference type="SAM" id="MobiDB-lite"/>
    </source>
</evidence>
<evidence type="ECO:0008006" key="6">
    <source>
        <dbReference type="Google" id="ProtNLM"/>
    </source>
</evidence>
<dbReference type="Pfam" id="PF26286">
    <property type="entry name" value="UBA_10"/>
    <property type="match status" value="1"/>
</dbReference>
<gene>
    <name evidence="4" type="ORF">K490DRAFT_70500</name>
</gene>
<organism evidence="4 5">
    <name type="scientific">Saccharata proteae CBS 121410</name>
    <dbReference type="NCBI Taxonomy" id="1314787"/>
    <lineage>
        <taxon>Eukaryota</taxon>
        <taxon>Fungi</taxon>
        <taxon>Dikarya</taxon>
        <taxon>Ascomycota</taxon>
        <taxon>Pezizomycotina</taxon>
        <taxon>Dothideomycetes</taxon>
        <taxon>Dothideomycetes incertae sedis</taxon>
        <taxon>Botryosphaeriales</taxon>
        <taxon>Saccharataceae</taxon>
        <taxon>Saccharata</taxon>
    </lineage>
</organism>
<dbReference type="InterPro" id="IPR036063">
    <property type="entry name" value="Smr_dom_sf"/>
</dbReference>
<dbReference type="PANTHER" id="PTHR46535">
    <property type="entry name" value="NEDD4-BINDING PROTEIN 2"/>
    <property type="match status" value="1"/>
</dbReference>
<evidence type="ECO:0000259" key="3">
    <source>
        <dbReference type="PROSITE" id="PS51140"/>
    </source>
</evidence>
<dbReference type="SUPFAM" id="SSF160443">
    <property type="entry name" value="SMR domain-like"/>
    <property type="match status" value="1"/>
</dbReference>
<dbReference type="GO" id="GO:0004519">
    <property type="term" value="F:endonuclease activity"/>
    <property type="evidence" value="ECO:0007669"/>
    <property type="project" value="TreeGrafter"/>
</dbReference>
<comment type="caution">
    <text evidence="4">The sequence shown here is derived from an EMBL/GenBank/DDBJ whole genome shotgun (WGS) entry which is preliminary data.</text>
</comment>
<dbReference type="InterPro" id="IPR052772">
    <property type="entry name" value="Endo/PolyKinase_Domain-Protein"/>
</dbReference>
<name>A0A9P4M3C3_9PEZI</name>
<dbReference type="Gene3D" id="3.30.1370.110">
    <property type="match status" value="1"/>
</dbReference>
<keyword evidence="5" id="KW-1185">Reference proteome</keyword>
<protein>
    <recommendedName>
        <fullName evidence="6">Smr domain-containing protein</fullName>
    </recommendedName>
</protein>
<accession>A0A9P4M3C3</accession>
<dbReference type="Proteomes" id="UP000799776">
    <property type="component" value="Unassembled WGS sequence"/>
</dbReference>
<reference evidence="4" key="1">
    <citation type="journal article" date="2020" name="Stud. Mycol.">
        <title>101 Dothideomycetes genomes: a test case for predicting lifestyles and emergence of pathogens.</title>
        <authorList>
            <person name="Haridas S."/>
            <person name="Albert R."/>
            <person name="Binder M."/>
            <person name="Bloem J."/>
            <person name="Labutti K."/>
            <person name="Salamov A."/>
            <person name="Andreopoulos B."/>
            <person name="Baker S."/>
            <person name="Barry K."/>
            <person name="Bills G."/>
            <person name="Bluhm B."/>
            <person name="Cannon C."/>
            <person name="Castanera R."/>
            <person name="Culley D."/>
            <person name="Daum C."/>
            <person name="Ezra D."/>
            <person name="Gonzalez J."/>
            <person name="Henrissat B."/>
            <person name="Kuo A."/>
            <person name="Liang C."/>
            <person name="Lipzen A."/>
            <person name="Lutzoni F."/>
            <person name="Magnuson J."/>
            <person name="Mondo S."/>
            <person name="Nolan M."/>
            <person name="Ohm R."/>
            <person name="Pangilinan J."/>
            <person name="Park H.-J."/>
            <person name="Ramirez L."/>
            <person name="Alfaro M."/>
            <person name="Sun H."/>
            <person name="Tritt A."/>
            <person name="Yoshinaga Y."/>
            <person name="Zwiers L.-H."/>
            <person name="Turgeon B."/>
            <person name="Goodwin S."/>
            <person name="Spatafora J."/>
            <person name="Crous P."/>
            <person name="Grigoriev I."/>
        </authorList>
    </citation>
    <scope>NUCLEOTIDE SEQUENCE</scope>
    <source>
        <strain evidence="4">CBS 121410</strain>
    </source>
</reference>
<feature type="domain" description="CUE" evidence="3">
    <location>
        <begin position="111"/>
        <end position="159"/>
    </location>
</feature>
<dbReference type="OrthoDB" id="443981at2759"/>
<evidence type="ECO:0000313" key="4">
    <source>
        <dbReference type="EMBL" id="KAF2091719.1"/>
    </source>
</evidence>
<feature type="domain" description="Smr" evidence="2">
    <location>
        <begin position="420"/>
        <end position="508"/>
    </location>
</feature>
<feature type="region of interest" description="Disordered" evidence="1">
    <location>
        <begin position="56"/>
        <end position="96"/>
    </location>
</feature>
<sequence>MGEPISLLEREFCPPLDAAIVFALYSDFDGQKDALDLARQVLEPLKEAALVEQCTDFDPSGSSDARRGSSESLQTRSNSATDATSTGLSSLSLDNGSPGVNEHLEYLQGLGTDDQLARLMETFPTLKSSKISYILQKCGGDYEKATDELLNHAWFEDTEGIDGEKVNTKGIDSFASDYNSARGRKGKAKKKKILSAEEFARSSSEPATPPRNKWEIATKDIEFISSRTNTSAQTVTTIYHKHGASVPATIMAVIELDIESNKDLYADDATITQNSIDLVADFPSVEFPHAFALIRLTHPSTAAAHELAKALTSTSEPKPRGGLQVIPHYAPIDLSEPADLNPTRSLASSPVASSASYSAARSAAFTQASSYYRRGKSDHLMKAAAGYYGQVGRDAHAALQTASAAEADALAAAQSTSTQLDLHGIDVKNATRIARERVTAWWAGLGEARIKGYGGGRGGAGEGYRIITGLGRHSEGGRAKLGPAVVKMLVREGWKVEVQSGAVLVTGVARRS</sequence>
<dbReference type="InterPro" id="IPR058864">
    <property type="entry name" value="UBA_10"/>
</dbReference>
<dbReference type="EMBL" id="ML978711">
    <property type="protein sequence ID" value="KAF2091719.1"/>
    <property type="molecule type" value="Genomic_DNA"/>
</dbReference>
<dbReference type="InterPro" id="IPR002625">
    <property type="entry name" value="Smr_dom"/>
</dbReference>
<dbReference type="AlphaFoldDB" id="A0A9P4M3C3"/>
<dbReference type="InterPro" id="IPR003892">
    <property type="entry name" value="CUE"/>
</dbReference>
<dbReference type="PROSITE" id="PS50828">
    <property type="entry name" value="SMR"/>
    <property type="match status" value="1"/>
</dbReference>
<dbReference type="GO" id="GO:0005634">
    <property type="term" value="C:nucleus"/>
    <property type="evidence" value="ECO:0007669"/>
    <property type="project" value="TreeGrafter"/>
</dbReference>
<proteinExistence type="predicted"/>
<dbReference type="PANTHER" id="PTHR46535:SF1">
    <property type="entry name" value="NEDD4-BINDING PROTEIN 2"/>
    <property type="match status" value="1"/>
</dbReference>
<dbReference type="InterPro" id="IPR009060">
    <property type="entry name" value="UBA-like_sf"/>
</dbReference>
<dbReference type="PROSITE" id="PS51140">
    <property type="entry name" value="CUE"/>
    <property type="match status" value="1"/>
</dbReference>